<dbReference type="CDD" id="cd06986">
    <property type="entry name" value="cupin_MmsR-like_N"/>
    <property type="match status" value="1"/>
</dbReference>
<name>A0ABW1V7V6_9BACL</name>
<dbReference type="Gene3D" id="1.10.10.60">
    <property type="entry name" value="Homeodomain-like"/>
    <property type="match status" value="2"/>
</dbReference>
<keyword evidence="3" id="KW-0804">Transcription</keyword>
<dbReference type="SMART" id="SM00342">
    <property type="entry name" value="HTH_ARAC"/>
    <property type="match status" value="1"/>
</dbReference>
<evidence type="ECO:0000256" key="1">
    <source>
        <dbReference type="ARBA" id="ARBA00023015"/>
    </source>
</evidence>
<keyword evidence="6" id="KW-1185">Reference proteome</keyword>
<dbReference type="EMBL" id="JBHSTE010000004">
    <property type="protein sequence ID" value="MFC6333521.1"/>
    <property type="molecule type" value="Genomic_DNA"/>
</dbReference>
<dbReference type="InterPro" id="IPR009057">
    <property type="entry name" value="Homeodomain-like_sf"/>
</dbReference>
<organism evidence="5 6">
    <name type="scientific">Paenibacillus septentrionalis</name>
    <dbReference type="NCBI Taxonomy" id="429342"/>
    <lineage>
        <taxon>Bacteria</taxon>
        <taxon>Bacillati</taxon>
        <taxon>Bacillota</taxon>
        <taxon>Bacilli</taxon>
        <taxon>Bacillales</taxon>
        <taxon>Paenibacillaceae</taxon>
        <taxon>Paenibacillus</taxon>
    </lineage>
</organism>
<keyword evidence="1" id="KW-0805">Transcription regulation</keyword>
<sequence length="275" mass="32105">MQAMRPTYHSANGDRLTWICSGYKPPNLHKWGPGVRDIYALHYIVSGKGILETRNATYTLKAGDSFIIFPQTEVFYYPDHQDPWEYVWTEFKGEEASLLLSMTELNLQHPIVTDAPVNMEPLFHISQNMASKPYEHIRTEAKLRLLLSYYMEHYPKEMVVEPIPYVRIAKETIHNNYWKASLTVSDIVSIVKIERSYLFRLFKEEMGMSVLSYLTAYRVERGCELLKTTQLSIKTIAFSVGYKDQMYFAKVFKKATSYTPTEYMMLHATEMLTKQ</sequence>
<dbReference type="InterPro" id="IPR003313">
    <property type="entry name" value="AraC-bd"/>
</dbReference>
<keyword evidence="2" id="KW-0238">DNA-binding</keyword>
<dbReference type="InterPro" id="IPR018060">
    <property type="entry name" value="HTH_AraC"/>
</dbReference>
<dbReference type="SUPFAM" id="SSF46689">
    <property type="entry name" value="Homeodomain-like"/>
    <property type="match status" value="2"/>
</dbReference>
<dbReference type="Gene3D" id="2.60.120.280">
    <property type="entry name" value="Regulatory protein AraC"/>
    <property type="match status" value="1"/>
</dbReference>
<dbReference type="Pfam" id="PF12833">
    <property type="entry name" value="HTH_18"/>
    <property type="match status" value="1"/>
</dbReference>
<dbReference type="InterPro" id="IPR037923">
    <property type="entry name" value="HTH-like"/>
</dbReference>
<evidence type="ECO:0000313" key="6">
    <source>
        <dbReference type="Proteomes" id="UP001596233"/>
    </source>
</evidence>
<evidence type="ECO:0000256" key="3">
    <source>
        <dbReference type="ARBA" id="ARBA00023163"/>
    </source>
</evidence>
<dbReference type="SUPFAM" id="SSF51215">
    <property type="entry name" value="Regulatory protein AraC"/>
    <property type="match status" value="1"/>
</dbReference>
<dbReference type="InterPro" id="IPR018062">
    <property type="entry name" value="HTH_AraC-typ_CS"/>
</dbReference>
<evidence type="ECO:0000256" key="2">
    <source>
        <dbReference type="ARBA" id="ARBA00023125"/>
    </source>
</evidence>
<evidence type="ECO:0000313" key="5">
    <source>
        <dbReference type="EMBL" id="MFC6333521.1"/>
    </source>
</evidence>
<reference evidence="6" key="1">
    <citation type="journal article" date="2019" name="Int. J. Syst. Evol. Microbiol.">
        <title>The Global Catalogue of Microorganisms (GCM) 10K type strain sequencing project: providing services to taxonomists for standard genome sequencing and annotation.</title>
        <authorList>
            <consortium name="The Broad Institute Genomics Platform"/>
            <consortium name="The Broad Institute Genome Sequencing Center for Infectious Disease"/>
            <person name="Wu L."/>
            <person name="Ma J."/>
        </authorList>
    </citation>
    <scope>NUCLEOTIDE SEQUENCE [LARGE SCALE GENOMIC DNA]</scope>
    <source>
        <strain evidence="6">PCU 280</strain>
    </source>
</reference>
<dbReference type="PANTHER" id="PTHR43280:SF2">
    <property type="entry name" value="HTH-TYPE TRANSCRIPTIONAL REGULATOR EXSA"/>
    <property type="match status" value="1"/>
</dbReference>
<dbReference type="PROSITE" id="PS00041">
    <property type="entry name" value="HTH_ARAC_FAMILY_1"/>
    <property type="match status" value="1"/>
</dbReference>
<proteinExistence type="predicted"/>
<dbReference type="PANTHER" id="PTHR43280">
    <property type="entry name" value="ARAC-FAMILY TRANSCRIPTIONAL REGULATOR"/>
    <property type="match status" value="1"/>
</dbReference>
<dbReference type="InterPro" id="IPR020449">
    <property type="entry name" value="Tscrpt_reg_AraC-type_HTH"/>
</dbReference>
<feature type="domain" description="HTH araC/xylS-type" evidence="4">
    <location>
        <begin position="167"/>
        <end position="266"/>
    </location>
</feature>
<dbReference type="Pfam" id="PF02311">
    <property type="entry name" value="AraC_binding"/>
    <property type="match status" value="1"/>
</dbReference>
<dbReference type="RefSeq" id="WP_379235897.1">
    <property type="nucleotide sequence ID" value="NZ_JBHSTE010000004.1"/>
</dbReference>
<protein>
    <submittedName>
        <fullName evidence="5">AraC family transcriptional regulator</fullName>
    </submittedName>
</protein>
<accession>A0ABW1V7V6</accession>
<dbReference type="Proteomes" id="UP001596233">
    <property type="component" value="Unassembled WGS sequence"/>
</dbReference>
<comment type="caution">
    <text evidence="5">The sequence shown here is derived from an EMBL/GenBank/DDBJ whole genome shotgun (WGS) entry which is preliminary data.</text>
</comment>
<dbReference type="PROSITE" id="PS01124">
    <property type="entry name" value="HTH_ARAC_FAMILY_2"/>
    <property type="match status" value="1"/>
</dbReference>
<gene>
    <name evidence="5" type="ORF">ACFP56_12900</name>
</gene>
<evidence type="ECO:0000259" key="4">
    <source>
        <dbReference type="PROSITE" id="PS01124"/>
    </source>
</evidence>
<dbReference type="PRINTS" id="PR00032">
    <property type="entry name" value="HTHARAC"/>
</dbReference>